<evidence type="ECO:0000313" key="1">
    <source>
        <dbReference type="EMBL" id="EMC98611.1"/>
    </source>
</evidence>
<dbReference type="EMBL" id="KB445552">
    <property type="protein sequence ID" value="EMC98611.1"/>
    <property type="molecule type" value="Genomic_DNA"/>
</dbReference>
<name>M2MPF0_BAUPA</name>
<accession>M2MPF0</accession>
<dbReference type="GeneID" id="19113283"/>
<protein>
    <submittedName>
        <fullName evidence="1">Uncharacterized protein</fullName>
    </submittedName>
</protein>
<dbReference type="KEGG" id="bcom:BAUCODRAFT_375822"/>
<dbReference type="AlphaFoldDB" id="M2MPF0"/>
<reference evidence="1 2" key="1">
    <citation type="journal article" date="2012" name="PLoS Pathog.">
        <title>Diverse lifestyles and strategies of plant pathogenesis encoded in the genomes of eighteen Dothideomycetes fungi.</title>
        <authorList>
            <person name="Ohm R.A."/>
            <person name="Feau N."/>
            <person name="Henrissat B."/>
            <person name="Schoch C.L."/>
            <person name="Horwitz B.A."/>
            <person name="Barry K.W."/>
            <person name="Condon B.J."/>
            <person name="Copeland A.C."/>
            <person name="Dhillon B."/>
            <person name="Glaser F."/>
            <person name="Hesse C.N."/>
            <person name="Kosti I."/>
            <person name="LaButti K."/>
            <person name="Lindquist E.A."/>
            <person name="Lucas S."/>
            <person name="Salamov A.A."/>
            <person name="Bradshaw R.E."/>
            <person name="Ciuffetti L."/>
            <person name="Hamelin R.C."/>
            <person name="Kema G.H.J."/>
            <person name="Lawrence C."/>
            <person name="Scott J.A."/>
            <person name="Spatafora J.W."/>
            <person name="Turgeon B.G."/>
            <person name="de Wit P.J.G.M."/>
            <person name="Zhong S."/>
            <person name="Goodwin S.B."/>
            <person name="Grigoriev I.V."/>
        </authorList>
    </citation>
    <scope>NUCLEOTIDE SEQUENCE [LARGE SCALE GENOMIC DNA]</scope>
    <source>
        <strain evidence="1 2">UAMH 10762</strain>
    </source>
</reference>
<dbReference type="HOGENOM" id="CLU_2739627_0_0_1"/>
<sequence>MRDIKDERRACRAWEHERKARTLPRNHAKHAASEDAPGGLCFWWRVGTLGSHAMPHSGYMYYRFLEQHELA</sequence>
<evidence type="ECO:0000313" key="2">
    <source>
        <dbReference type="Proteomes" id="UP000011761"/>
    </source>
</evidence>
<dbReference type="Proteomes" id="UP000011761">
    <property type="component" value="Unassembled WGS sequence"/>
</dbReference>
<proteinExistence type="predicted"/>
<dbReference type="RefSeq" id="XP_007673834.1">
    <property type="nucleotide sequence ID" value="XM_007675644.1"/>
</dbReference>
<keyword evidence="2" id="KW-1185">Reference proteome</keyword>
<organism evidence="1 2">
    <name type="scientific">Baudoinia panamericana (strain UAMH 10762)</name>
    <name type="common">Angels' share fungus</name>
    <name type="synonym">Baudoinia compniacensis (strain UAMH 10762)</name>
    <dbReference type="NCBI Taxonomy" id="717646"/>
    <lineage>
        <taxon>Eukaryota</taxon>
        <taxon>Fungi</taxon>
        <taxon>Dikarya</taxon>
        <taxon>Ascomycota</taxon>
        <taxon>Pezizomycotina</taxon>
        <taxon>Dothideomycetes</taxon>
        <taxon>Dothideomycetidae</taxon>
        <taxon>Mycosphaerellales</taxon>
        <taxon>Teratosphaeriaceae</taxon>
        <taxon>Baudoinia</taxon>
    </lineage>
</organism>
<gene>
    <name evidence="1" type="ORF">BAUCODRAFT_375822</name>
</gene>